<dbReference type="InterPro" id="IPR001229">
    <property type="entry name" value="Jacalin-like_lectin_dom"/>
</dbReference>
<name>A0A1S8KYQ1_9CLOT</name>
<dbReference type="InterPro" id="IPR036691">
    <property type="entry name" value="Endo/exonu/phosph_ase_sf"/>
</dbReference>
<dbReference type="SUPFAM" id="SSF51101">
    <property type="entry name" value="Mannose-binding lectins"/>
    <property type="match status" value="1"/>
</dbReference>
<dbReference type="GO" id="GO:0016791">
    <property type="term" value="F:phosphatase activity"/>
    <property type="evidence" value="ECO:0007669"/>
    <property type="project" value="InterPro"/>
</dbReference>
<dbReference type="GO" id="GO:0046856">
    <property type="term" value="P:phosphatidylinositol dephosphorylation"/>
    <property type="evidence" value="ECO:0007669"/>
    <property type="project" value="InterPro"/>
</dbReference>
<dbReference type="SMART" id="SM00915">
    <property type="entry name" value="Jacalin"/>
    <property type="match status" value="1"/>
</dbReference>
<dbReference type="Pfam" id="PF22669">
    <property type="entry name" value="Exo_endo_phos2"/>
    <property type="match status" value="1"/>
</dbReference>
<dbReference type="Gene3D" id="2.100.10.30">
    <property type="entry name" value="Jacalin-like lectin domain"/>
    <property type="match status" value="1"/>
</dbReference>
<reference evidence="1 2" key="1">
    <citation type="submission" date="2022-04" db="EMBL/GenBank/DDBJ databases">
        <title>Genome sequence of C. roseum typestrain.</title>
        <authorList>
            <person name="Poehlein A."/>
            <person name="Schoch T."/>
            <person name="Duerre P."/>
            <person name="Daniel R."/>
        </authorList>
    </citation>
    <scope>NUCLEOTIDE SEQUENCE [LARGE SCALE GENOMIC DNA]</scope>
    <source>
        <strain evidence="1 2">DSM 7320</strain>
    </source>
</reference>
<dbReference type="SUPFAM" id="SSF56219">
    <property type="entry name" value="DNase I-like"/>
    <property type="match status" value="1"/>
</dbReference>
<dbReference type="GO" id="GO:0004767">
    <property type="term" value="F:sphingomyelin phosphodiesterase activity"/>
    <property type="evidence" value="ECO:0007669"/>
    <property type="project" value="InterPro"/>
</dbReference>
<evidence type="ECO:0000313" key="1">
    <source>
        <dbReference type="EMBL" id="URZ12847.1"/>
    </source>
</evidence>
<accession>A0A1S8KYQ1</accession>
<organism evidence="1 2">
    <name type="scientific">Clostridium felsineum</name>
    <dbReference type="NCBI Taxonomy" id="36839"/>
    <lineage>
        <taxon>Bacteria</taxon>
        <taxon>Bacillati</taxon>
        <taxon>Bacillota</taxon>
        <taxon>Clostridia</taxon>
        <taxon>Eubacteriales</taxon>
        <taxon>Clostridiaceae</taxon>
        <taxon>Clostridium</taxon>
    </lineage>
</organism>
<gene>
    <name evidence="1" type="ORF">CROST_035920</name>
</gene>
<dbReference type="PANTHER" id="PTHR16320">
    <property type="entry name" value="SPHINGOMYELINASE FAMILY MEMBER"/>
    <property type="match status" value="1"/>
</dbReference>
<keyword evidence="2" id="KW-1185">Reference proteome</keyword>
<dbReference type="EMBL" id="CP096983">
    <property type="protein sequence ID" value="URZ12847.1"/>
    <property type="molecule type" value="Genomic_DNA"/>
</dbReference>
<dbReference type="InterPro" id="IPR000300">
    <property type="entry name" value="IPPc"/>
</dbReference>
<dbReference type="KEGG" id="crw:CROST_035920"/>
<dbReference type="PROSITE" id="PS51752">
    <property type="entry name" value="JACALIN_LECTIN"/>
    <property type="match status" value="1"/>
</dbReference>
<dbReference type="PANTHER" id="PTHR16320:SF1">
    <property type="entry name" value="SPHINGOMYELINASE DDB_G0288017"/>
    <property type="match status" value="1"/>
</dbReference>
<dbReference type="Gene3D" id="3.60.10.10">
    <property type="entry name" value="Endonuclease/exonuclease/phosphatase"/>
    <property type="match status" value="1"/>
</dbReference>
<sequence>MFSKKLILLLTISIGALIGFNSSMVKAAQSKTFSVLDYNVAGLPEGLSSSNPADNTLQMSPLFNDYDVASVEEDFAYNDQLLKYITAPYITKTSGNVPFGDGLNFISKYPFFDTDRVTWNKRHGVIVDGSDELTPKGFMYSQYEFEPGVYVDIYTLHADAGDDEGSYEARRDNMSQLAAYINQNSKGNAVIVMGDTNTRYTRQQDNIRQALVDTCNLQDAWVKLDRNGVYPSTGNPLMDETNRNSADFEVVDKILFRGSKSVSLDALSYRLEDTKFVDKKGNQLSDHYPITAQFSYTKADNVSLSESFGGKGGFGFNNIDNIKNKPSKLIMRADRRVDAVGMDYLDGSEILNGGNGGNQNLITLQNDEYVTKATLCKGQKSGTSTDRIFYAKFETNKGQTLEGGTKTDDSEVVTAPNGWYIAGFFGRADDEVDKLGVIYNKIPQ</sequence>
<dbReference type="RefSeq" id="WP_242950780.1">
    <property type="nucleotide sequence ID" value="NZ_CP096983.1"/>
</dbReference>
<dbReference type="AlphaFoldDB" id="A0A1S8KYQ1"/>
<proteinExistence type="predicted"/>
<protein>
    <submittedName>
        <fullName evidence="1">Uncharacterized protein</fullName>
    </submittedName>
</protein>
<evidence type="ECO:0000313" key="2">
    <source>
        <dbReference type="Proteomes" id="UP000190951"/>
    </source>
</evidence>
<dbReference type="GO" id="GO:0005737">
    <property type="term" value="C:cytoplasm"/>
    <property type="evidence" value="ECO:0007669"/>
    <property type="project" value="TreeGrafter"/>
</dbReference>
<dbReference type="InterPro" id="IPR038772">
    <property type="entry name" value="Sph/SMPD2-like"/>
</dbReference>
<dbReference type="Proteomes" id="UP000190951">
    <property type="component" value="Chromosome"/>
</dbReference>
<dbReference type="Pfam" id="PF01419">
    <property type="entry name" value="Jacalin"/>
    <property type="match status" value="1"/>
</dbReference>
<dbReference type="STRING" id="84029.CROST_38780"/>
<dbReference type="InterPro" id="IPR036404">
    <property type="entry name" value="Jacalin-like_lectin_dom_sf"/>
</dbReference>